<dbReference type="NCBIfam" id="NF008053">
    <property type="entry name" value="PRK10787.1"/>
    <property type="match status" value="1"/>
</dbReference>
<dbReference type="FunFam" id="3.40.50.300:FF:000382">
    <property type="entry name" value="Lon protease homolog 2, peroxisomal"/>
    <property type="match status" value="1"/>
</dbReference>
<dbReference type="HAMAP" id="MF_01973">
    <property type="entry name" value="lon_bact"/>
    <property type="match status" value="1"/>
</dbReference>
<dbReference type="GO" id="GO:0005524">
    <property type="term" value="F:ATP binding"/>
    <property type="evidence" value="ECO:0007669"/>
    <property type="project" value="UniProtKB-UniRule"/>
</dbReference>
<dbReference type="EMBL" id="CP060096">
    <property type="protein sequence ID" value="QSZ27748.1"/>
    <property type="molecule type" value="Genomic_DNA"/>
</dbReference>
<dbReference type="InterPro" id="IPR008269">
    <property type="entry name" value="Lon_proteolytic"/>
</dbReference>
<keyword evidence="19" id="KW-1185">Reference proteome</keyword>
<dbReference type="Gene3D" id="1.20.5.5270">
    <property type="match status" value="1"/>
</dbReference>
<evidence type="ECO:0000256" key="10">
    <source>
        <dbReference type="PIRNR" id="PIRNR001174"/>
    </source>
</evidence>
<dbReference type="Pfam" id="PF00004">
    <property type="entry name" value="AAA"/>
    <property type="match status" value="1"/>
</dbReference>
<keyword evidence="2 9" id="KW-0963">Cytoplasm</keyword>
<evidence type="ECO:0000256" key="1">
    <source>
        <dbReference type="ARBA" id="ARBA00004496"/>
    </source>
</evidence>
<evidence type="ECO:0000256" key="6">
    <source>
        <dbReference type="ARBA" id="ARBA00022825"/>
    </source>
</evidence>
<keyword evidence="5 9" id="KW-0378">Hydrolase</keyword>
<dbReference type="InterPro" id="IPR027543">
    <property type="entry name" value="Lon_bac"/>
</dbReference>
<dbReference type="CDD" id="cd19500">
    <property type="entry name" value="RecA-like_Lon"/>
    <property type="match status" value="1"/>
</dbReference>
<dbReference type="GO" id="GO:0016887">
    <property type="term" value="F:ATP hydrolysis activity"/>
    <property type="evidence" value="ECO:0007669"/>
    <property type="project" value="UniProtKB-UniRule"/>
</dbReference>
<dbReference type="FunFam" id="3.30.230.10:FF:000010">
    <property type="entry name" value="Lon protease"/>
    <property type="match status" value="1"/>
</dbReference>
<accession>A0A975AWL5</accession>
<evidence type="ECO:0000256" key="5">
    <source>
        <dbReference type="ARBA" id="ARBA00022801"/>
    </source>
</evidence>
<dbReference type="GO" id="GO:0004176">
    <property type="term" value="F:ATP-dependent peptidase activity"/>
    <property type="evidence" value="ECO:0007669"/>
    <property type="project" value="UniProtKB-UniRule"/>
</dbReference>
<dbReference type="InterPro" id="IPR003959">
    <property type="entry name" value="ATPase_AAA_core"/>
</dbReference>
<keyword evidence="4 9" id="KW-0547">Nucleotide-binding</keyword>
<dbReference type="SMART" id="SM00464">
    <property type="entry name" value="LON"/>
    <property type="match status" value="1"/>
</dbReference>
<evidence type="ECO:0000256" key="11">
    <source>
        <dbReference type="PIRSR" id="PIRSR001174-1"/>
    </source>
</evidence>
<dbReference type="GO" id="GO:0043565">
    <property type="term" value="F:sequence-specific DNA binding"/>
    <property type="evidence" value="ECO:0007669"/>
    <property type="project" value="UniProtKB-UniRule"/>
</dbReference>
<gene>
    <name evidence="9 18" type="primary">lon</name>
    <name evidence="18" type="ORF">ACETAC_02280</name>
</gene>
<dbReference type="InterPro" id="IPR003593">
    <property type="entry name" value="AAA+_ATPase"/>
</dbReference>
<evidence type="ECO:0000256" key="13">
    <source>
        <dbReference type="PROSITE-ProRule" id="PRU01122"/>
    </source>
</evidence>
<dbReference type="RefSeq" id="WP_284680459.1">
    <property type="nucleotide sequence ID" value="NZ_CP060096.1"/>
</dbReference>
<evidence type="ECO:0000313" key="18">
    <source>
        <dbReference type="EMBL" id="QSZ27748.1"/>
    </source>
</evidence>
<dbReference type="InterPro" id="IPR015947">
    <property type="entry name" value="PUA-like_sf"/>
</dbReference>
<dbReference type="PRINTS" id="PR00830">
    <property type="entry name" value="ENDOLAPTASE"/>
</dbReference>
<dbReference type="GO" id="GO:0006515">
    <property type="term" value="P:protein quality control for misfolded or incompletely synthesized proteins"/>
    <property type="evidence" value="ECO:0007669"/>
    <property type="project" value="UniProtKB-UniRule"/>
</dbReference>
<dbReference type="InterPro" id="IPR014721">
    <property type="entry name" value="Ribsml_uS5_D2-typ_fold_subgr"/>
</dbReference>
<dbReference type="PROSITE" id="PS01046">
    <property type="entry name" value="LON_SER"/>
    <property type="match status" value="1"/>
</dbReference>
<reference evidence="18" key="1">
    <citation type="submission" date="2020-08" db="EMBL/GenBank/DDBJ databases">
        <title>Genomic insights into the carbon and energy metabolism of the first obligate autotrophic acetogenic bacterium Aceticella autotrophica gen. nov., sp. nov.</title>
        <authorList>
            <person name="Toshchakov S.V."/>
            <person name="Elcheninov A.G."/>
            <person name="Kublanov I.V."/>
            <person name="Frolov E.N."/>
            <person name="Lebedinsky A.V."/>
        </authorList>
    </citation>
    <scope>NUCLEOTIDE SEQUENCE</scope>
    <source>
        <strain evidence="18">3443-3Ac</strain>
    </source>
</reference>
<evidence type="ECO:0000256" key="2">
    <source>
        <dbReference type="ARBA" id="ARBA00022490"/>
    </source>
</evidence>
<comment type="function">
    <text evidence="9">ATP-dependent serine protease that mediates the selective degradation of mutant and abnormal proteins as well as certain short-lived regulatory proteins. Required for cellular homeostasis and for survival from DNA damage and developmental changes induced by stress. Degrades polypeptides processively to yield small peptide fragments that are 5 to 10 amino acids long. Binds to DNA in a double-stranded, site-specific manner.</text>
</comment>
<dbReference type="SUPFAM" id="SSF54211">
    <property type="entry name" value="Ribosomal protein S5 domain 2-like"/>
    <property type="match status" value="1"/>
</dbReference>
<feature type="coiled-coil region" evidence="15">
    <location>
        <begin position="205"/>
        <end position="255"/>
    </location>
</feature>
<organism evidence="18 19">
    <name type="scientific">Aceticella autotrophica</name>
    <dbReference type="NCBI Taxonomy" id="2755338"/>
    <lineage>
        <taxon>Bacteria</taxon>
        <taxon>Bacillati</taxon>
        <taxon>Bacillota</taxon>
        <taxon>Clostridia</taxon>
        <taxon>Thermoanaerobacterales</taxon>
        <taxon>Thermoanaerobacteraceae</taxon>
        <taxon>Aceticella</taxon>
    </lineage>
</organism>
<comment type="similarity">
    <text evidence="9 10 13 14">Belongs to the peptidase S16 family.</text>
</comment>
<dbReference type="PIRSF" id="PIRSF001174">
    <property type="entry name" value="Lon_proteas"/>
    <property type="match status" value="1"/>
</dbReference>
<dbReference type="GO" id="GO:0005737">
    <property type="term" value="C:cytoplasm"/>
    <property type="evidence" value="ECO:0007669"/>
    <property type="project" value="UniProtKB-SubCell"/>
</dbReference>
<keyword evidence="15" id="KW-0175">Coiled coil</keyword>
<evidence type="ECO:0000256" key="8">
    <source>
        <dbReference type="ARBA" id="ARBA00023016"/>
    </source>
</evidence>
<dbReference type="SMART" id="SM00382">
    <property type="entry name" value="AAA"/>
    <property type="match status" value="1"/>
</dbReference>
<dbReference type="InterPro" id="IPR004815">
    <property type="entry name" value="Lon_bac/euk-typ"/>
</dbReference>
<evidence type="ECO:0000256" key="12">
    <source>
        <dbReference type="PIRSR" id="PIRSR001174-2"/>
    </source>
</evidence>
<dbReference type="GO" id="GO:0004252">
    <property type="term" value="F:serine-type endopeptidase activity"/>
    <property type="evidence" value="ECO:0007669"/>
    <property type="project" value="UniProtKB-UniRule"/>
</dbReference>
<dbReference type="Gene3D" id="2.30.130.40">
    <property type="entry name" value="LON domain-like"/>
    <property type="match status" value="1"/>
</dbReference>
<sequence>MEKKYILPMIPLRGLTVFPYTVLHFDVEREKSVKALEEAMMRNQLVFLTTQKQPEVDDPSIEDIYKVGTITKIKQMLKLPGNIIRVLVEGINRAEIKEIINSESFYEVEVIEKQTEEEIKKDAEIEALMRSVISAFEEYAEFAPKFPIDNLYNVTSIEEPGRLSDVITAHINLSPNQNHELMECFDVKKRLEKLLGFLFKEIEILNIARDINIKVRKKIDKAQKEYFLKEQLKVIKAELGETDEADQEVEEYRKKIEKADAPQEVKEKAYHELERLRKMSPGTAESSIIRTYLDWLIELPWNYETKDMLDLKRAEKILNEDHYGLQKVKERILEFLAVRSYYEKMKSPILCLVGPPGVGKTSFGRSIARAMDRKFVRMSLGGVRDEAEIRGHRRTYVGAIPGGIINSIKTAGSKNPVFLFDEIDKISSDFRGDPASAMLEVLDPEQNNTFRDHYLDLPFDLSKVLFITTANTLDTIPLPLIDRMEVIYISGYTEAEKIHIAKDYLIPRILKDHGVDENKIKIQDSAIIGIITEYTREAGVRLLEQNLSKIVRKAIKKIVEDDLRTIKIGKKNLQTYLGKPIYRFDKANLDNKIGMVTGLAWTRVGGDTLTIEASTMSGSGKLTLTGQLGDIMKESAEAGLSYIRANAEKYGIDKDFYKKLDIHVHVPEGATPKDGPSAGITIVTAMVSALKKIPVRGDTAMTGEITLTGKVLPIGGLKEKILAAHRAGIKKVVIPVENKRDLDEIPQSIKRRIDFKFVSNIDEVLKSVLVGDDEHDDKIS</sequence>
<name>A0A975AWL5_9THEO</name>
<evidence type="ECO:0000256" key="3">
    <source>
        <dbReference type="ARBA" id="ARBA00022670"/>
    </source>
</evidence>
<evidence type="ECO:0000259" key="17">
    <source>
        <dbReference type="PROSITE" id="PS51787"/>
    </source>
</evidence>
<dbReference type="InterPro" id="IPR027417">
    <property type="entry name" value="P-loop_NTPase"/>
</dbReference>
<dbReference type="Pfam" id="PF05362">
    <property type="entry name" value="Lon_C"/>
    <property type="match status" value="1"/>
</dbReference>
<dbReference type="PROSITE" id="PS51786">
    <property type="entry name" value="LON_PROTEOLYTIC"/>
    <property type="match status" value="1"/>
</dbReference>
<comment type="induction">
    <text evidence="9">By heat shock.</text>
</comment>
<dbReference type="PANTHER" id="PTHR10046">
    <property type="entry name" value="ATP DEPENDENT LON PROTEASE FAMILY MEMBER"/>
    <property type="match status" value="1"/>
</dbReference>
<feature type="binding site" evidence="9 12">
    <location>
        <begin position="354"/>
        <end position="361"/>
    </location>
    <ligand>
        <name>ATP</name>
        <dbReference type="ChEBI" id="CHEBI:30616"/>
    </ligand>
</feature>
<keyword evidence="7 9" id="KW-0067">ATP-binding</keyword>
<dbReference type="InterPro" id="IPR020568">
    <property type="entry name" value="Ribosomal_Su5_D2-typ_SF"/>
</dbReference>
<dbReference type="Gene3D" id="1.20.58.1480">
    <property type="match status" value="1"/>
</dbReference>
<proteinExistence type="evidence at transcript level"/>
<evidence type="ECO:0000313" key="19">
    <source>
        <dbReference type="Proteomes" id="UP000671913"/>
    </source>
</evidence>
<evidence type="ECO:0000256" key="4">
    <source>
        <dbReference type="ARBA" id="ARBA00022741"/>
    </source>
</evidence>
<protein>
    <recommendedName>
        <fullName evidence="9 10">Lon protease</fullName>
        <ecNumber evidence="9 10">3.4.21.53</ecNumber>
    </recommendedName>
    <alternativeName>
        <fullName evidence="9">ATP-dependent protease La</fullName>
    </alternativeName>
</protein>
<evidence type="ECO:0000256" key="14">
    <source>
        <dbReference type="RuleBase" id="RU000591"/>
    </source>
</evidence>
<dbReference type="Pfam" id="PF02190">
    <property type="entry name" value="LON_substr_bdg"/>
    <property type="match status" value="1"/>
</dbReference>
<dbReference type="Gene3D" id="1.10.8.60">
    <property type="match status" value="1"/>
</dbReference>
<dbReference type="GO" id="GO:0034605">
    <property type="term" value="P:cellular response to heat"/>
    <property type="evidence" value="ECO:0007669"/>
    <property type="project" value="UniProtKB-UniRule"/>
</dbReference>
<dbReference type="NCBIfam" id="TIGR00763">
    <property type="entry name" value="lon"/>
    <property type="match status" value="1"/>
</dbReference>
<dbReference type="InterPro" id="IPR008268">
    <property type="entry name" value="Peptidase_S16_AS"/>
</dbReference>
<dbReference type="Gene3D" id="3.40.50.300">
    <property type="entry name" value="P-loop containing nucleotide triphosphate hydrolases"/>
    <property type="match status" value="1"/>
</dbReference>
<evidence type="ECO:0000259" key="16">
    <source>
        <dbReference type="PROSITE" id="PS51786"/>
    </source>
</evidence>
<dbReference type="KEGG" id="aaut:ACETAC_02280"/>
<comment type="subunit">
    <text evidence="9 10">Homohexamer. Organized in a ring with a central cavity.</text>
</comment>
<feature type="active site" evidence="9 11">
    <location>
        <position position="677"/>
    </location>
</feature>
<comment type="catalytic activity">
    <reaction evidence="9 10 13">
        <text>Hydrolysis of proteins in presence of ATP.</text>
        <dbReference type="EC" id="3.4.21.53"/>
    </reaction>
</comment>
<dbReference type="AlphaFoldDB" id="A0A975AWL5"/>
<evidence type="ECO:0000256" key="7">
    <source>
        <dbReference type="ARBA" id="ARBA00022840"/>
    </source>
</evidence>
<dbReference type="Gene3D" id="3.30.230.10">
    <property type="match status" value="1"/>
</dbReference>
<feature type="domain" description="Lon proteolytic" evidence="16">
    <location>
        <begin position="590"/>
        <end position="771"/>
    </location>
</feature>
<feature type="active site" evidence="9 11">
    <location>
        <position position="720"/>
    </location>
</feature>
<dbReference type="Pfam" id="PF22667">
    <property type="entry name" value="Lon_lid"/>
    <property type="match status" value="1"/>
</dbReference>
<keyword evidence="3 9" id="KW-0645">Protease</keyword>
<feature type="domain" description="Lon N-terminal" evidence="17">
    <location>
        <begin position="7"/>
        <end position="202"/>
    </location>
</feature>
<dbReference type="InterPro" id="IPR027065">
    <property type="entry name" value="Lon_Prtase"/>
</dbReference>
<dbReference type="SUPFAM" id="SSF52540">
    <property type="entry name" value="P-loop containing nucleoside triphosphate hydrolases"/>
    <property type="match status" value="1"/>
</dbReference>
<dbReference type="InterPro" id="IPR054594">
    <property type="entry name" value="Lon_lid"/>
</dbReference>
<comment type="subcellular location">
    <subcellularLocation>
        <location evidence="1 9 10">Cytoplasm</location>
    </subcellularLocation>
</comment>
<dbReference type="Proteomes" id="UP000671913">
    <property type="component" value="Chromosome"/>
</dbReference>
<dbReference type="PROSITE" id="PS51787">
    <property type="entry name" value="LON_N"/>
    <property type="match status" value="1"/>
</dbReference>
<dbReference type="SUPFAM" id="SSF88697">
    <property type="entry name" value="PUA domain-like"/>
    <property type="match status" value="1"/>
</dbReference>
<keyword evidence="6 9" id="KW-0720">Serine protease</keyword>
<dbReference type="InterPro" id="IPR046336">
    <property type="entry name" value="Lon_prtase_N_sf"/>
</dbReference>
<evidence type="ECO:0000256" key="15">
    <source>
        <dbReference type="SAM" id="Coils"/>
    </source>
</evidence>
<dbReference type="EC" id="3.4.21.53" evidence="9 10"/>
<evidence type="ECO:0000256" key="9">
    <source>
        <dbReference type="HAMAP-Rule" id="MF_01973"/>
    </source>
</evidence>
<dbReference type="FunFam" id="1.20.5.5270:FF:000002">
    <property type="entry name" value="Lon protease homolog"/>
    <property type="match status" value="1"/>
</dbReference>
<keyword evidence="8 9" id="KW-0346">Stress response</keyword>
<dbReference type="InterPro" id="IPR003111">
    <property type="entry name" value="Lon_prtase_N"/>
</dbReference>